<feature type="domain" description="MurNAc-LAA" evidence="1">
    <location>
        <begin position="77"/>
        <end position="237"/>
    </location>
</feature>
<evidence type="ECO:0000313" key="2">
    <source>
        <dbReference type="EMBL" id="NOT35208.1"/>
    </source>
</evidence>
<proteinExistence type="predicted"/>
<dbReference type="InterPro" id="IPR002508">
    <property type="entry name" value="MurNAc-LAA_cat"/>
</dbReference>
<dbReference type="AlphaFoldDB" id="A0A849SHK4"/>
<feature type="non-terminal residue" evidence="2">
    <location>
        <position position="1"/>
    </location>
</feature>
<dbReference type="Pfam" id="PF01520">
    <property type="entry name" value="Amidase_3"/>
    <property type="match status" value="1"/>
</dbReference>
<evidence type="ECO:0000313" key="3">
    <source>
        <dbReference type="Proteomes" id="UP000580839"/>
    </source>
</evidence>
<dbReference type="SUPFAM" id="SSF53187">
    <property type="entry name" value="Zn-dependent exopeptidases"/>
    <property type="match status" value="1"/>
</dbReference>
<gene>
    <name evidence="2" type="ORF">HOP12_13760</name>
</gene>
<dbReference type="Proteomes" id="UP000580839">
    <property type="component" value="Unassembled WGS sequence"/>
</dbReference>
<sequence>GQVLEMPGATPLREAPGTLESSRRLGWLNRDGHGVIPLDRDRRPLTPALAGYRSWGADSLPPRFVAWFGGALAGRRITLDPDGGGDDPGGVGPGGTRASLVNLELARMLEGMLTAAGASVQITRRGDAALSEPERVRISEAFDSERYLRIGHRSMPPAIGHYFSSPLGRRWAQRTAESMERFGLGTARVREDALYPLQQVSCPALFVSPARLDDSTSEARVLAPGALRATAYALLVALAREWSSETAWPLDSLRVQNPAGQPLEGALVTLGGALVLATDREGWIRFERSEAGPLEVSVQDARLNARLVLLESSRGAVVTGPRDH</sequence>
<dbReference type="Gene3D" id="3.40.630.40">
    <property type="entry name" value="Zn-dependent exopeptidases"/>
    <property type="match status" value="1"/>
</dbReference>
<organism evidence="2 3">
    <name type="scientific">Eiseniibacteriota bacterium</name>
    <dbReference type="NCBI Taxonomy" id="2212470"/>
    <lineage>
        <taxon>Bacteria</taxon>
        <taxon>Candidatus Eiseniibacteriota</taxon>
    </lineage>
</organism>
<dbReference type="GO" id="GO:0009253">
    <property type="term" value="P:peptidoglycan catabolic process"/>
    <property type="evidence" value="ECO:0007669"/>
    <property type="project" value="InterPro"/>
</dbReference>
<accession>A0A849SHK4</accession>
<dbReference type="GO" id="GO:0008745">
    <property type="term" value="F:N-acetylmuramoyl-L-alanine amidase activity"/>
    <property type="evidence" value="ECO:0007669"/>
    <property type="project" value="InterPro"/>
</dbReference>
<name>A0A849SHK4_UNCEI</name>
<comment type="caution">
    <text evidence="2">The sequence shown here is derived from an EMBL/GenBank/DDBJ whole genome shotgun (WGS) entry which is preliminary data.</text>
</comment>
<dbReference type="EMBL" id="JABFRW010000181">
    <property type="protein sequence ID" value="NOT35208.1"/>
    <property type="molecule type" value="Genomic_DNA"/>
</dbReference>
<reference evidence="2 3" key="1">
    <citation type="submission" date="2020-04" db="EMBL/GenBank/DDBJ databases">
        <title>Metagenomic profiling of ammonia- and methane-oxidizing microorganisms in a Dutch drinking water treatment plant.</title>
        <authorList>
            <person name="Poghosyan L."/>
            <person name="Leucker S."/>
        </authorList>
    </citation>
    <scope>NUCLEOTIDE SEQUENCE [LARGE SCALE GENOMIC DNA]</scope>
    <source>
        <strain evidence="2">S-RSF-IL-03</strain>
    </source>
</reference>
<protein>
    <recommendedName>
        <fullName evidence="1">MurNAc-LAA domain-containing protein</fullName>
    </recommendedName>
</protein>
<evidence type="ECO:0000259" key="1">
    <source>
        <dbReference type="Pfam" id="PF01520"/>
    </source>
</evidence>